<proteinExistence type="predicted"/>
<organism evidence="1">
    <name type="scientific">uncultured Sulfurovum sp</name>
    <dbReference type="NCBI Taxonomy" id="269237"/>
    <lineage>
        <taxon>Bacteria</taxon>
        <taxon>Pseudomonadati</taxon>
        <taxon>Campylobacterota</taxon>
        <taxon>Epsilonproteobacteria</taxon>
        <taxon>Campylobacterales</taxon>
        <taxon>Sulfurovaceae</taxon>
        <taxon>Sulfurovum</taxon>
        <taxon>environmental samples</taxon>
    </lineage>
</organism>
<protein>
    <submittedName>
        <fullName evidence="1">Uncharacterized protein</fullName>
    </submittedName>
</protein>
<sequence>MKTTVSDYNDFKKYRNKLPYLDDSTIVKISKDTKGNIVYHHKTNLNGIRKNYCEYYIVVDPKGETMISWGFEDDKTKKYCAIYT</sequence>
<reference evidence="1" key="1">
    <citation type="submission" date="2020-01" db="EMBL/GenBank/DDBJ databases">
        <authorList>
            <person name="Meier V. D."/>
            <person name="Meier V D."/>
        </authorList>
    </citation>
    <scope>NUCLEOTIDE SEQUENCE</scope>
    <source>
        <strain evidence="1">HLG_WM_MAG_01</strain>
    </source>
</reference>
<name>A0A6S6SRZ9_9BACT</name>
<evidence type="ECO:0000313" key="1">
    <source>
        <dbReference type="EMBL" id="CAA6805807.1"/>
    </source>
</evidence>
<gene>
    <name evidence="1" type="ORF">HELGO_WM3039</name>
</gene>
<dbReference type="AlphaFoldDB" id="A0A6S6SRZ9"/>
<dbReference type="EMBL" id="CACVAS010000036">
    <property type="protein sequence ID" value="CAA6805807.1"/>
    <property type="molecule type" value="Genomic_DNA"/>
</dbReference>
<accession>A0A6S6SRZ9</accession>